<protein>
    <submittedName>
        <fullName evidence="2">Uncharacterized protein</fullName>
    </submittedName>
</protein>
<dbReference type="AlphaFoldDB" id="A0A9D4IUF7"/>
<accession>A0A9D4IUF7</accession>
<reference evidence="2" key="1">
    <citation type="journal article" date="2019" name="bioRxiv">
        <title>The Genome of the Zebra Mussel, Dreissena polymorpha: A Resource for Invasive Species Research.</title>
        <authorList>
            <person name="McCartney M.A."/>
            <person name="Auch B."/>
            <person name="Kono T."/>
            <person name="Mallez S."/>
            <person name="Zhang Y."/>
            <person name="Obille A."/>
            <person name="Becker A."/>
            <person name="Abrahante J.E."/>
            <person name="Garbe J."/>
            <person name="Badalamenti J.P."/>
            <person name="Herman A."/>
            <person name="Mangelson H."/>
            <person name="Liachko I."/>
            <person name="Sullivan S."/>
            <person name="Sone E.D."/>
            <person name="Koren S."/>
            <person name="Silverstein K.A.T."/>
            <person name="Beckman K.B."/>
            <person name="Gohl D.M."/>
        </authorList>
    </citation>
    <scope>NUCLEOTIDE SEQUENCE</scope>
    <source>
        <strain evidence="2">Duluth1</strain>
        <tissue evidence="2">Whole animal</tissue>
    </source>
</reference>
<sequence length="750" mass="84610">MNTKKDFNQFAASVFGDTFGQNGKGLDFHPQPNELSTVSDGQVKQKCRSSNRFEKQKQSQELSSKRKHAQPIDVVAIEKDKTVKDLRSHKDYAHGWSKEKKAFLKSYHDNNGSIRHVSPVLDCIIEDERSRTIKAPKSNKHKAFQTRTDSGISMGTESIESSITEHIDIDLVSISSQKQKKHYLEHGIAYLADDSDSEVDIKYFCVDHMKMCDSKAEQYRHSKCHREVATPPRMSASPCLSRNASSNSPTKQVCLTSNRCMPEYRHVDIHKVREARPDSGSPFGETSLASRAMHSIYNEMLVKLNDYSGVMVKDREDLKRDLATRKLQMEAHMQADMDLMIAKILELKDAFLKQFEESHRSNLDRVERWISRLNRIRIESREAINSLQVPMDFDNFNEYKRIVSRAETKTDVLKKNLKKYYDASSNYNYDFETSPSVDAIYKLDTLASIEPTVTTPSLPPFLSSTETSDNYGSDVISKQSCLKGSEFLALVNDTECLKKARSFTGCAYVGSDAILLADWMNGELCQINKFGIVADILKFDRCPWDVAYVCADKAAVTVPKLHKVFFVETKPLRIVGKFDTGCDCFGICKVGDKFAVICAPWSKSPSLRMFSNDGHFLSVIWHDDVGHPFFKCPLYVCADMFDTTLYVSDSGANCILGISMSGERLFCYENNQLQYPAGMASDRNNRLYVCSKATGIHVLSNKGVLQEILYPEETGQSSPGALCFHPNGDHAAVTDMSSTYADGFWKMAML</sequence>
<evidence type="ECO:0000313" key="2">
    <source>
        <dbReference type="EMBL" id="KAH3785359.1"/>
    </source>
</evidence>
<keyword evidence="3" id="KW-1185">Reference proteome</keyword>
<feature type="compositionally biased region" description="Polar residues" evidence="1">
    <location>
        <begin position="33"/>
        <end position="42"/>
    </location>
</feature>
<dbReference type="EMBL" id="JAIWYP010000008">
    <property type="protein sequence ID" value="KAH3785359.1"/>
    <property type="molecule type" value="Genomic_DNA"/>
</dbReference>
<evidence type="ECO:0000313" key="3">
    <source>
        <dbReference type="Proteomes" id="UP000828390"/>
    </source>
</evidence>
<organism evidence="2 3">
    <name type="scientific">Dreissena polymorpha</name>
    <name type="common">Zebra mussel</name>
    <name type="synonym">Mytilus polymorpha</name>
    <dbReference type="NCBI Taxonomy" id="45954"/>
    <lineage>
        <taxon>Eukaryota</taxon>
        <taxon>Metazoa</taxon>
        <taxon>Spiralia</taxon>
        <taxon>Lophotrochozoa</taxon>
        <taxon>Mollusca</taxon>
        <taxon>Bivalvia</taxon>
        <taxon>Autobranchia</taxon>
        <taxon>Heteroconchia</taxon>
        <taxon>Euheterodonta</taxon>
        <taxon>Imparidentia</taxon>
        <taxon>Neoheterodontei</taxon>
        <taxon>Myida</taxon>
        <taxon>Dreissenoidea</taxon>
        <taxon>Dreissenidae</taxon>
        <taxon>Dreissena</taxon>
    </lineage>
</organism>
<dbReference type="InterPro" id="IPR011042">
    <property type="entry name" value="6-blade_b-propeller_TolB-like"/>
</dbReference>
<dbReference type="SUPFAM" id="SSF101898">
    <property type="entry name" value="NHL repeat"/>
    <property type="match status" value="1"/>
</dbReference>
<dbReference type="Gene3D" id="2.120.10.30">
    <property type="entry name" value="TolB, C-terminal domain"/>
    <property type="match status" value="1"/>
</dbReference>
<reference evidence="2" key="2">
    <citation type="submission" date="2020-11" db="EMBL/GenBank/DDBJ databases">
        <authorList>
            <person name="McCartney M.A."/>
            <person name="Auch B."/>
            <person name="Kono T."/>
            <person name="Mallez S."/>
            <person name="Becker A."/>
            <person name="Gohl D.M."/>
            <person name="Silverstein K.A.T."/>
            <person name="Koren S."/>
            <person name="Bechman K.B."/>
            <person name="Herman A."/>
            <person name="Abrahante J.E."/>
            <person name="Garbe J."/>
        </authorList>
    </citation>
    <scope>NUCLEOTIDE SEQUENCE</scope>
    <source>
        <strain evidence="2">Duluth1</strain>
        <tissue evidence="2">Whole animal</tissue>
    </source>
</reference>
<gene>
    <name evidence="2" type="ORF">DPMN_163446</name>
</gene>
<feature type="region of interest" description="Disordered" evidence="1">
    <location>
        <begin position="21"/>
        <end position="69"/>
    </location>
</feature>
<feature type="compositionally biased region" description="Polar residues" evidence="1">
    <location>
        <begin position="238"/>
        <end position="252"/>
    </location>
</feature>
<dbReference type="Proteomes" id="UP000828390">
    <property type="component" value="Unassembled WGS sequence"/>
</dbReference>
<comment type="caution">
    <text evidence="2">The sequence shown here is derived from an EMBL/GenBank/DDBJ whole genome shotgun (WGS) entry which is preliminary data.</text>
</comment>
<proteinExistence type="predicted"/>
<evidence type="ECO:0000256" key="1">
    <source>
        <dbReference type="SAM" id="MobiDB-lite"/>
    </source>
</evidence>
<feature type="region of interest" description="Disordered" evidence="1">
    <location>
        <begin position="231"/>
        <end position="252"/>
    </location>
</feature>
<name>A0A9D4IUF7_DREPO</name>